<name>A0A1C2IU13_ACITH</name>
<gene>
    <name evidence="1" type="ORF">A6P07_18720</name>
</gene>
<sequence length="92" mass="10021">MEKSTTVINGQKLMLIVTRVAAKEVDVQVASEHGAPIVATLRAVGQGCWGVLRINLREAEHIAPDSESFRILQADIYDLAVRAAHSQERKAA</sequence>
<accession>A0A1C2IU13</accession>
<evidence type="ECO:0000313" key="2">
    <source>
        <dbReference type="Proteomes" id="UP000094893"/>
    </source>
</evidence>
<reference evidence="1 2" key="1">
    <citation type="journal article" date="2016" name="Int. J. Mol. Sci.">
        <title>Comparative genomics of the extreme acidophile Acidithiobacillus thiooxidans reveals intraspecific divergence and niche adaptation.</title>
        <authorList>
            <person name="Zhang X."/>
            <person name="Feng X."/>
            <person name="Tao J."/>
            <person name="Ma L."/>
            <person name="Xiao Y."/>
            <person name="Liang Y."/>
            <person name="Liu X."/>
            <person name="Yin H."/>
        </authorList>
    </citation>
    <scope>NUCLEOTIDE SEQUENCE [LARGE SCALE GENOMIC DNA]</scope>
    <source>
        <strain evidence="1 2">A02</strain>
    </source>
</reference>
<protein>
    <submittedName>
        <fullName evidence="1">Uncharacterized protein</fullName>
    </submittedName>
</protein>
<evidence type="ECO:0000313" key="1">
    <source>
        <dbReference type="EMBL" id="OCX68257.1"/>
    </source>
</evidence>
<dbReference type="EMBL" id="LWSA01000307">
    <property type="protein sequence ID" value="OCX68257.1"/>
    <property type="molecule type" value="Genomic_DNA"/>
</dbReference>
<dbReference type="RefSeq" id="WP_024894085.1">
    <property type="nucleotide sequence ID" value="NZ_LWRZ01000123.1"/>
</dbReference>
<dbReference type="Proteomes" id="UP000094893">
    <property type="component" value="Unassembled WGS sequence"/>
</dbReference>
<proteinExistence type="predicted"/>
<organism evidence="1 2">
    <name type="scientific">Acidithiobacillus thiooxidans</name>
    <name type="common">Thiobacillus thiooxidans</name>
    <dbReference type="NCBI Taxonomy" id="930"/>
    <lineage>
        <taxon>Bacteria</taxon>
        <taxon>Pseudomonadati</taxon>
        <taxon>Pseudomonadota</taxon>
        <taxon>Acidithiobacillia</taxon>
        <taxon>Acidithiobacillales</taxon>
        <taxon>Acidithiobacillaceae</taxon>
        <taxon>Acidithiobacillus</taxon>
    </lineage>
</organism>
<comment type="caution">
    <text evidence="1">The sequence shown here is derived from an EMBL/GenBank/DDBJ whole genome shotgun (WGS) entry which is preliminary data.</text>
</comment>
<dbReference type="AlphaFoldDB" id="A0A1C2IU13"/>